<protein>
    <recommendedName>
        <fullName evidence="4">Transcriptional regulator, TetR family</fullName>
    </recommendedName>
</protein>
<dbReference type="EMBL" id="JALKFT010000025">
    <property type="protein sequence ID" value="MCK9878023.1"/>
    <property type="molecule type" value="Genomic_DNA"/>
</dbReference>
<evidence type="ECO:0000313" key="3">
    <source>
        <dbReference type="Proteomes" id="UP001201873"/>
    </source>
</evidence>
<sequence>MPDELTDAACHRAGTVTFQIFAGLLPLIAVAAPENRPDLVRELKAALAGYWDILRREPGVSGPADAVPAPAASPGSVLDAVSGHPSGLRP</sequence>
<dbReference type="Proteomes" id="UP001201873">
    <property type="component" value="Unassembled WGS sequence"/>
</dbReference>
<accession>A0ABT0K2L9</accession>
<reference evidence="2 3" key="1">
    <citation type="submission" date="2022-04" db="EMBL/GenBank/DDBJ databases">
        <title>Genome diversity in the genus Frankia.</title>
        <authorList>
            <person name="Carlos-Shanley C."/>
            <person name="Hahn D."/>
        </authorList>
    </citation>
    <scope>NUCLEOTIDE SEQUENCE [LARGE SCALE GENOMIC DNA]</scope>
    <source>
        <strain evidence="2 3">Ag45/Mut15</strain>
    </source>
</reference>
<feature type="region of interest" description="Disordered" evidence="1">
    <location>
        <begin position="62"/>
        <end position="90"/>
    </location>
</feature>
<organism evidence="2 3">
    <name type="scientific">Frankia umida</name>
    <dbReference type="NCBI Taxonomy" id="573489"/>
    <lineage>
        <taxon>Bacteria</taxon>
        <taxon>Bacillati</taxon>
        <taxon>Actinomycetota</taxon>
        <taxon>Actinomycetes</taxon>
        <taxon>Frankiales</taxon>
        <taxon>Frankiaceae</taxon>
        <taxon>Frankia</taxon>
    </lineage>
</organism>
<evidence type="ECO:0000256" key="1">
    <source>
        <dbReference type="SAM" id="MobiDB-lite"/>
    </source>
</evidence>
<feature type="compositionally biased region" description="Low complexity" evidence="1">
    <location>
        <begin position="62"/>
        <end position="77"/>
    </location>
</feature>
<evidence type="ECO:0000313" key="2">
    <source>
        <dbReference type="EMBL" id="MCK9878023.1"/>
    </source>
</evidence>
<keyword evidence="3" id="KW-1185">Reference proteome</keyword>
<comment type="caution">
    <text evidence="2">The sequence shown here is derived from an EMBL/GenBank/DDBJ whole genome shotgun (WGS) entry which is preliminary data.</text>
</comment>
<dbReference type="RefSeq" id="WP_248826179.1">
    <property type="nucleotide sequence ID" value="NZ_JALKFT010000025.1"/>
</dbReference>
<proteinExistence type="predicted"/>
<evidence type="ECO:0008006" key="4">
    <source>
        <dbReference type="Google" id="ProtNLM"/>
    </source>
</evidence>
<gene>
    <name evidence="2" type="ORF">MXD59_19975</name>
</gene>
<name>A0ABT0K2L9_9ACTN</name>